<dbReference type="EMBL" id="VLTN01000003">
    <property type="protein sequence ID" value="KAA0156798.1"/>
    <property type="molecule type" value="Genomic_DNA"/>
</dbReference>
<evidence type="ECO:0000313" key="10">
    <source>
        <dbReference type="Proteomes" id="UP000323011"/>
    </source>
</evidence>
<dbReference type="GO" id="GO:0003712">
    <property type="term" value="F:transcription coregulator activity"/>
    <property type="evidence" value="ECO:0007669"/>
    <property type="project" value="InterPro"/>
</dbReference>
<dbReference type="Gene3D" id="3.10.450.580">
    <property type="entry name" value="Mediator complex, subunit Med6"/>
    <property type="match status" value="1"/>
</dbReference>
<evidence type="ECO:0000256" key="4">
    <source>
        <dbReference type="ARBA" id="ARBA00023163"/>
    </source>
</evidence>
<comment type="subcellular location">
    <subcellularLocation>
        <location evidence="1 6">Nucleus</location>
    </subcellularLocation>
</comment>
<evidence type="ECO:0000313" key="11">
    <source>
        <dbReference type="Proteomes" id="UP000324907"/>
    </source>
</evidence>
<evidence type="ECO:0000256" key="2">
    <source>
        <dbReference type="ARBA" id="ARBA00007526"/>
    </source>
</evidence>
<organism evidence="9 11">
    <name type="scientific">Cafeteria roenbergensis</name>
    <name type="common">Marine flagellate</name>
    <dbReference type="NCBI Taxonomy" id="33653"/>
    <lineage>
        <taxon>Eukaryota</taxon>
        <taxon>Sar</taxon>
        <taxon>Stramenopiles</taxon>
        <taxon>Bigyra</taxon>
        <taxon>Opalozoa</taxon>
        <taxon>Bicosoecida</taxon>
        <taxon>Cafeteriaceae</taxon>
        <taxon>Cafeteria</taxon>
    </lineage>
</organism>
<sequence>MDGEASAGDAYSTPHDDESLGLSFREEQWLNTRPLSVGTVMDYFRLSPWYDPGSINARAIEQGLAPEAASRLTGMEYRVCPQPTQAQGLIVLEAWRRSGPKDSDVELMALYYCLWGTIYQAPDIRSVLAGRARRAAVHIHKAMALIAECSLPAVEAPAPASRKRRRAGAADGPAAAEGAAAAGVADVDDEEGGCAVPGDSEGVGGGVSAPLALLQGRLSAQDAALVGASISAAMEGELASIVAARRSATQRTGAVRRAADGAFRGTEEDT</sequence>
<keyword evidence="6" id="KW-0010">Activator</keyword>
<keyword evidence="5 6" id="KW-0539">Nucleus</keyword>
<dbReference type="GO" id="GO:0006357">
    <property type="term" value="P:regulation of transcription by RNA polymerase II"/>
    <property type="evidence" value="ECO:0007669"/>
    <property type="project" value="InterPro"/>
</dbReference>
<dbReference type="Proteomes" id="UP000324907">
    <property type="component" value="Unassembled WGS sequence"/>
</dbReference>
<evidence type="ECO:0000313" key="7">
    <source>
        <dbReference type="EMBL" id="KAA0156798.1"/>
    </source>
</evidence>
<keyword evidence="10" id="KW-1185">Reference proteome</keyword>
<dbReference type="InterPro" id="IPR038566">
    <property type="entry name" value="Mediator_Med6_sf"/>
</dbReference>
<dbReference type="AlphaFoldDB" id="A0A5A8DQC5"/>
<comment type="subunit">
    <text evidence="6">Component of the Mediator complex.</text>
</comment>
<accession>A0A5A8DQC5</accession>
<dbReference type="Proteomes" id="UP000325113">
    <property type="component" value="Unassembled WGS sequence"/>
</dbReference>
<name>A0A5A8DQC5_CAFRO</name>
<proteinExistence type="inferred from homology"/>
<dbReference type="InterPro" id="IPR007018">
    <property type="entry name" value="Mediator_Med6"/>
</dbReference>
<evidence type="ECO:0000256" key="6">
    <source>
        <dbReference type="RuleBase" id="RU364143"/>
    </source>
</evidence>
<comment type="function">
    <text evidence="6">Component of the Mediator complex, a coactivator involved in the regulated transcription of nearly all RNA polymerase II-dependent genes. Mediator functions as a bridge to convey information from gene-specific regulatory proteins to the basal RNA polymerase II transcription machinery. Mediator is recruited to promoters by direct interactions with regulatory proteins and serves as a scaffold for the assembly of a functional preinitiation complex with RNA polymerase II and the general transcription factors.</text>
</comment>
<evidence type="ECO:0000256" key="5">
    <source>
        <dbReference type="ARBA" id="ARBA00023242"/>
    </source>
</evidence>
<evidence type="ECO:0000256" key="3">
    <source>
        <dbReference type="ARBA" id="ARBA00023015"/>
    </source>
</evidence>
<comment type="caution">
    <text evidence="9">The sequence shown here is derived from an EMBL/GenBank/DDBJ whole genome shotgun (WGS) entry which is preliminary data.</text>
</comment>
<gene>
    <name evidence="6" type="primary">MED6</name>
    <name evidence="9" type="ORF">FNF28_02820</name>
    <name evidence="7" type="ORF">FNF29_00909</name>
    <name evidence="8" type="ORF">FNF31_04922</name>
</gene>
<protein>
    <recommendedName>
        <fullName evidence="6">Mediator of RNA polymerase II transcription subunit 6</fullName>
    </recommendedName>
    <alternativeName>
        <fullName evidence="6">Mediator complex subunit 6</fullName>
    </alternativeName>
</protein>
<reference evidence="10 11" key="1">
    <citation type="submission" date="2019-07" db="EMBL/GenBank/DDBJ databases">
        <title>Genomes of Cafeteria roenbergensis.</title>
        <authorList>
            <person name="Fischer M.G."/>
            <person name="Hackl T."/>
            <person name="Roman M."/>
        </authorList>
    </citation>
    <scope>NUCLEOTIDE SEQUENCE [LARGE SCALE GENOMIC DNA]</scope>
    <source>
        <strain evidence="7 10">BVI</strain>
        <strain evidence="8 12">Cflag</strain>
        <strain evidence="9 11">RCC970-E3</strain>
    </source>
</reference>
<keyword evidence="4 6" id="KW-0804">Transcription</keyword>
<dbReference type="GO" id="GO:0016592">
    <property type="term" value="C:mediator complex"/>
    <property type="evidence" value="ECO:0007669"/>
    <property type="project" value="InterPro"/>
</dbReference>
<dbReference type="Proteomes" id="UP000323011">
    <property type="component" value="Unassembled WGS sequence"/>
</dbReference>
<evidence type="ECO:0000313" key="12">
    <source>
        <dbReference type="Proteomes" id="UP000325113"/>
    </source>
</evidence>
<dbReference type="Pfam" id="PF04934">
    <property type="entry name" value="Med6"/>
    <property type="match status" value="1"/>
</dbReference>
<comment type="similarity">
    <text evidence="2 6">Belongs to the Mediator complex subunit 6 family.</text>
</comment>
<dbReference type="EMBL" id="VLTM01000055">
    <property type="protein sequence ID" value="KAA0159335.1"/>
    <property type="molecule type" value="Genomic_DNA"/>
</dbReference>
<dbReference type="PANTHER" id="PTHR13104">
    <property type="entry name" value="MED-6-RELATED"/>
    <property type="match status" value="1"/>
</dbReference>
<evidence type="ECO:0000313" key="8">
    <source>
        <dbReference type="EMBL" id="KAA0159335.1"/>
    </source>
</evidence>
<evidence type="ECO:0000313" key="9">
    <source>
        <dbReference type="EMBL" id="KAA0167606.1"/>
    </source>
</evidence>
<dbReference type="EMBL" id="VLTL01000033">
    <property type="protein sequence ID" value="KAA0167606.1"/>
    <property type="molecule type" value="Genomic_DNA"/>
</dbReference>
<keyword evidence="3 6" id="KW-0805">Transcription regulation</keyword>
<evidence type="ECO:0000256" key="1">
    <source>
        <dbReference type="ARBA" id="ARBA00004123"/>
    </source>
</evidence>